<dbReference type="GO" id="GO:0016818">
    <property type="term" value="F:hydrolase activity, acting on acid anhydrides, in phosphorus-containing anhydrides"/>
    <property type="evidence" value="ECO:0007669"/>
    <property type="project" value="InterPro"/>
</dbReference>
<keyword evidence="2" id="KW-0547">Nucleotide-binding</keyword>
<evidence type="ECO:0000259" key="1">
    <source>
        <dbReference type="Pfam" id="PF13307"/>
    </source>
</evidence>
<keyword evidence="3" id="KW-1185">Reference proteome</keyword>
<protein>
    <submittedName>
        <fullName evidence="2">ATP-dependent DNA helicase</fullName>
    </submittedName>
</protein>
<proteinExistence type="predicted"/>
<dbReference type="Proteomes" id="UP001163152">
    <property type="component" value="Chromosome"/>
</dbReference>
<evidence type="ECO:0000313" key="2">
    <source>
        <dbReference type="EMBL" id="WAL58693.1"/>
    </source>
</evidence>
<dbReference type="GO" id="GO:0003676">
    <property type="term" value="F:nucleic acid binding"/>
    <property type="evidence" value="ECO:0007669"/>
    <property type="project" value="InterPro"/>
</dbReference>
<feature type="domain" description="ATP-dependent helicase C-terminal" evidence="1">
    <location>
        <begin position="486"/>
        <end position="565"/>
    </location>
</feature>
<evidence type="ECO:0000313" key="3">
    <source>
        <dbReference type="Proteomes" id="UP001163152"/>
    </source>
</evidence>
<dbReference type="AlphaFoldDB" id="A0A9E8Z8Y1"/>
<dbReference type="GO" id="GO:0004386">
    <property type="term" value="F:helicase activity"/>
    <property type="evidence" value="ECO:0007669"/>
    <property type="project" value="UniProtKB-KW"/>
</dbReference>
<accession>A0A9E8Z8Y1</accession>
<sequence length="587" mass="66319">MIEVEVHQQLRAFLREQGEPYWHHHLTMARLVARALRLGRSALLQAGAPSGYHGRYRLSYLMPLLIWQGSVILVTTAAVQQRLLMVEIPRLRQWIPDHKAIRTGDRWCDDFEGLLLTTPQAWLFDRLTQAGRFPDHIPTIIDGADDLETWTRQQLTHQIHSQDWDDLMAAYPHCADTIRDARVQLTRSIFQHPANPYDCYLIDPDEREILTRLYAALSVPLSLEDAASLTSLDSEKTDAANCERDRPSVNLDEADLDEPEQECEATTIDSHRDPLGRGDRGGVDHLDPVTTAANQRLTQLPTAWEDFRQALKQPDQMLWTEVARQQGQFTLLSCPVDVAPALRPVWLQQPVVLIGGSLDLDADAKIYRQRVGLDTITCLKFTLDRQHELVHLYLPDGLPMPNTPQFQPVLMQEIRALLGATNTANQGLTVLLIEDVPLKAQIGSVLASEFGSRVQVEKTCLDDRGILVTGWEFWRQHQGVLPAPQLLVIATLPLPSLENPLVAGRVAHYKRNRQDWFRLYLLPEALSDLQRAIAPVRESQGVVALLDNRVNHRSYGQQVLAALSPFARINYVDASLFNSFEELGIGD</sequence>
<name>A0A9E8Z8Y1_9CYAN</name>
<keyword evidence="2" id="KW-0067">ATP-binding</keyword>
<dbReference type="RefSeq" id="WP_268608120.1">
    <property type="nucleotide sequence ID" value="NZ_CP113797.1"/>
</dbReference>
<dbReference type="GO" id="GO:0005524">
    <property type="term" value="F:ATP binding"/>
    <property type="evidence" value="ECO:0007669"/>
    <property type="project" value="InterPro"/>
</dbReference>
<dbReference type="Pfam" id="PF13307">
    <property type="entry name" value="Helicase_C_2"/>
    <property type="match status" value="1"/>
</dbReference>
<keyword evidence="2" id="KW-0347">Helicase</keyword>
<gene>
    <name evidence="2" type="ORF">OXH18_16110</name>
</gene>
<reference evidence="2" key="1">
    <citation type="submission" date="2022-12" db="EMBL/GenBank/DDBJ databases">
        <title>Polyphasic identification of a Novel Hot-Spring Cyanobacterium Ocullathermofonsia sinensis gen nov. sp. nov. and Genomic Insights on its Adaptations to the Thermal Habitat.</title>
        <authorList>
            <person name="Daroch M."/>
            <person name="Tang J."/>
            <person name="Jiang Y."/>
        </authorList>
    </citation>
    <scope>NUCLEOTIDE SEQUENCE</scope>
    <source>
        <strain evidence="2">PKUAC-SCTA174</strain>
    </source>
</reference>
<dbReference type="GO" id="GO:0006139">
    <property type="term" value="P:nucleobase-containing compound metabolic process"/>
    <property type="evidence" value="ECO:0007669"/>
    <property type="project" value="InterPro"/>
</dbReference>
<dbReference type="EMBL" id="CP113797">
    <property type="protein sequence ID" value="WAL58693.1"/>
    <property type="molecule type" value="Genomic_DNA"/>
</dbReference>
<organism evidence="2 3">
    <name type="scientific">Thermocoleostomius sinensis A174</name>
    <dbReference type="NCBI Taxonomy" id="2016057"/>
    <lineage>
        <taxon>Bacteria</taxon>
        <taxon>Bacillati</taxon>
        <taxon>Cyanobacteriota</taxon>
        <taxon>Cyanophyceae</taxon>
        <taxon>Oculatellales</taxon>
        <taxon>Oculatellaceae</taxon>
        <taxon>Thermocoleostomius</taxon>
    </lineage>
</organism>
<dbReference type="InterPro" id="IPR006555">
    <property type="entry name" value="ATP-dep_Helicase_C"/>
</dbReference>
<keyword evidence="2" id="KW-0378">Hydrolase</keyword>
<dbReference type="KEGG" id="tsin:OXH18_16110"/>